<accession>A0AAV7SNE7</accession>
<feature type="compositionally biased region" description="Acidic residues" evidence="1">
    <location>
        <begin position="37"/>
        <end position="53"/>
    </location>
</feature>
<evidence type="ECO:0000313" key="3">
    <source>
        <dbReference type="Proteomes" id="UP001066276"/>
    </source>
</evidence>
<gene>
    <name evidence="2" type="ORF">NDU88_006029</name>
</gene>
<comment type="caution">
    <text evidence="2">The sequence shown here is derived from an EMBL/GenBank/DDBJ whole genome shotgun (WGS) entry which is preliminary data.</text>
</comment>
<protein>
    <submittedName>
        <fullName evidence="2">Uncharacterized protein</fullName>
    </submittedName>
</protein>
<keyword evidence="3" id="KW-1185">Reference proteome</keyword>
<evidence type="ECO:0000313" key="2">
    <source>
        <dbReference type="EMBL" id="KAJ1165608.1"/>
    </source>
</evidence>
<dbReference type="Proteomes" id="UP001066276">
    <property type="component" value="Chromosome 4_2"/>
</dbReference>
<feature type="region of interest" description="Disordered" evidence="1">
    <location>
        <begin position="1"/>
        <end position="62"/>
    </location>
</feature>
<dbReference type="AlphaFoldDB" id="A0AAV7SNE7"/>
<evidence type="ECO:0000256" key="1">
    <source>
        <dbReference type="SAM" id="MobiDB-lite"/>
    </source>
</evidence>
<reference evidence="2" key="1">
    <citation type="journal article" date="2022" name="bioRxiv">
        <title>Sequencing and chromosome-scale assembly of the giantPleurodeles waltlgenome.</title>
        <authorList>
            <person name="Brown T."/>
            <person name="Elewa A."/>
            <person name="Iarovenko S."/>
            <person name="Subramanian E."/>
            <person name="Araus A.J."/>
            <person name="Petzold A."/>
            <person name="Susuki M."/>
            <person name="Suzuki K.-i.T."/>
            <person name="Hayashi T."/>
            <person name="Toyoda A."/>
            <person name="Oliveira C."/>
            <person name="Osipova E."/>
            <person name="Leigh N.D."/>
            <person name="Simon A."/>
            <person name="Yun M.H."/>
        </authorList>
    </citation>
    <scope>NUCLEOTIDE SEQUENCE</scope>
    <source>
        <strain evidence="2">20211129_DDA</strain>
        <tissue evidence="2">Liver</tissue>
    </source>
</reference>
<sequence>MVEESDPESPEPPGQCPRGTIERITSVRYGKRTDVYKEEDDLQGGEMAGEEDAEGRRRDEGSPLDWCCVAVDSHAYREIKRNGRKGSPLDWRCVAVDSQAYREIKRNGRKGGGADTVGEDTEEVCMDAVEVSASEVCVPLGVVMMLVVDDDVVHAGVSVDVTR</sequence>
<dbReference type="EMBL" id="JANPWB010000008">
    <property type="protein sequence ID" value="KAJ1165608.1"/>
    <property type="molecule type" value="Genomic_DNA"/>
</dbReference>
<name>A0AAV7SNE7_PLEWA</name>
<organism evidence="2 3">
    <name type="scientific">Pleurodeles waltl</name>
    <name type="common">Iberian ribbed newt</name>
    <dbReference type="NCBI Taxonomy" id="8319"/>
    <lineage>
        <taxon>Eukaryota</taxon>
        <taxon>Metazoa</taxon>
        <taxon>Chordata</taxon>
        <taxon>Craniata</taxon>
        <taxon>Vertebrata</taxon>
        <taxon>Euteleostomi</taxon>
        <taxon>Amphibia</taxon>
        <taxon>Batrachia</taxon>
        <taxon>Caudata</taxon>
        <taxon>Salamandroidea</taxon>
        <taxon>Salamandridae</taxon>
        <taxon>Pleurodelinae</taxon>
        <taxon>Pleurodeles</taxon>
    </lineage>
</organism>
<proteinExistence type="predicted"/>